<evidence type="ECO:0000259" key="2">
    <source>
        <dbReference type="Pfam" id="PF07985"/>
    </source>
</evidence>
<dbReference type="PANTHER" id="PTHR42080:SF1">
    <property type="entry name" value="SRR1-LIKE DOMAIN-CONTAINING PROTEIN"/>
    <property type="match status" value="1"/>
</dbReference>
<sequence length="211" mass="23190">MPNTSRRTKRPPKRTQVTDENGWTHVTSGGNVRRVMRSRPDSTGTSDPSFEPVLAPAEAPARLTITQLQTQFREHSEKWEGSETWVKLAGVLEKKLRERGSEQPSGTSQSEPASGPVDAIVCIGLGSPSGFLRDGWTDRRSVSMYQLAALVSIKDTIAGEFYILTLFLLSSELAFEGSRALVLPYSLALIRSHTYTSTSATIYTHNPSAHI</sequence>
<feature type="region of interest" description="Disordered" evidence="1">
    <location>
        <begin position="1"/>
        <end position="58"/>
    </location>
</feature>
<feature type="compositionally biased region" description="Basic residues" evidence="1">
    <location>
        <begin position="1"/>
        <end position="13"/>
    </location>
</feature>
<name>A0A1V6PTK8_9EURO</name>
<keyword evidence="4" id="KW-1185">Reference proteome</keyword>
<accession>A0A1V6PTK8</accession>
<gene>
    <name evidence="3" type="ORF">PENANT_c036G00622</name>
</gene>
<feature type="compositionally biased region" description="Polar residues" evidence="1">
    <location>
        <begin position="18"/>
        <end position="30"/>
    </location>
</feature>
<dbReference type="STRING" id="416450.A0A1V6PTK8"/>
<dbReference type="Pfam" id="PF07985">
    <property type="entry name" value="SRR1"/>
    <property type="match status" value="1"/>
</dbReference>
<dbReference type="AlphaFoldDB" id="A0A1V6PTK8"/>
<organism evidence="3 4">
    <name type="scientific">Penicillium antarcticum</name>
    <dbReference type="NCBI Taxonomy" id="416450"/>
    <lineage>
        <taxon>Eukaryota</taxon>
        <taxon>Fungi</taxon>
        <taxon>Dikarya</taxon>
        <taxon>Ascomycota</taxon>
        <taxon>Pezizomycotina</taxon>
        <taxon>Eurotiomycetes</taxon>
        <taxon>Eurotiomycetidae</taxon>
        <taxon>Eurotiales</taxon>
        <taxon>Aspergillaceae</taxon>
        <taxon>Penicillium</taxon>
    </lineage>
</organism>
<dbReference type="PANTHER" id="PTHR42080">
    <property type="entry name" value="SRR1 DOMAIN-CONTAINING PROTEIN"/>
    <property type="match status" value="1"/>
</dbReference>
<comment type="caution">
    <text evidence="3">The sequence shown here is derived from an EMBL/GenBank/DDBJ whole genome shotgun (WGS) entry which is preliminary data.</text>
</comment>
<protein>
    <recommendedName>
        <fullName evidence="2">SRR1-like domain-containing protein</fullName>
    </recommendedName>
</protein>
<proteinExistence type="predicted"/>
<evidence type="ECO:0000256" key="1">
    <source>
        <dbReference type="SAM" id="MobiDB-lite"/>
    </source>
</evidence>
<dbReference type="Proteomes" id="UP000191672">
    <property type="component" value="Unassembled WGS sequence"/>
</dbReference>
<evidence type="ECO:0000313" key="4">
    <source>
        <dbReference type="Proteomes" id="UP000191672"/>
    </source>
</evidence>
<dbReference type="InterPro" id="IPR012942">
    <property type="entry name" value="SRR1-like"/>
</dbReference>
<dbReference type="EMBL" id="MDYN01000036">
    <property type="protein sequence ID" value="OQD80350.1"/>
    <property type="molecule type" value="Genomic_DNA"/>
</dbReference>
<reference evidence="4" key="1">
    <citation type="journal article" date="2017" name="Nat. Microbiol.">
        <title>Global analysis of biosynthetic gene clusters reveals vast potential of secondary metabolite production in Penicillium species.</title>
        <authorList>
            <person name="Nielsen J.C."/>
            <person name="Grijseels S."/>
            <person name="Prigent S."/>
            <person name="Ji B."/>
            <person name="Dainat J."/>
            <person name="Nielsen K.F."/>
            <person name="Frisvad J.C."/>
            <person name="Workman M."/>
            <person name="Nielsen J."/>
        </authorList>
    </citation>
    <scope>NUCLEOTIDE SEQUENCE [LARGE SCALE GENOMIC DNA]</scope>
    <source>
        <strain evidence="4">IBT 31811</strain>
    </source>
</reference>
<evidence type="ECO:0000313" key="3">
    <source>
        <dbReference type="EMBL" id="OQD80350.1"/>
    </source>
</evidence>
<feature type="domain" description="SRR1-like" evidence="2">
    <location>
        <begin position="99"/>
        <end position="158"/>
    </location>
</feature>